<keyword evidence="5" id="KW-0812">Transmembrane</keyword>
<dbReference type="NCBIfam" id="TIGR01488">
    <property type="entry name" value="HAD-SF-IB"/>
    <property type="match status" value="1"/>
</dbReference>
<dbReference type="SUPFAM" id="SSF56784">
    <property type="entry name" value="HAD-like"/>
    <property type="match status" value="1"/>
</dbReference>
<comment type="similarity">
    <text evidence="1">Belongs to the HAD-like hydrolase superfamily. SerB family.</text>
</comment>
<evidence type="ECO:0000256" key="2">
    <source>
        <dbReference type="ARBA" id="ARBA00022723"/>
    </source>
</evidence>
<dbReference type="PANTHER" id="PTHR43344">
    <property type="entry name" value="PHOSPHOSERINE PHOSPHATASE"/>
    <property type="match status" value="1"/>
</dbReference>
<evidence type="ECO:0000313" key="7">
    <source>
        <dbReference type="Proteomes" id="UP001223646"/>
    </source>
</evidence>
<dbReference type="NCBIfam" id="TIGR01490">
    <property type="entry name" value="HAD-SF-IB-hyp1"/>
    <property type="match status" value="1"/>
</dbReference>
<dbReference type="CDD" id="cd02612">
    <property type="entry name" value="HAD_PGPPase"/>
    <property type="match status" value="1"/>
</dbReference>
<evidence type="ECO:0000256" key="1">
    <source>
        <dbReference type="ARBA" id="ARBA00009184"/>
    </source>
</evidence>
<feature type="transmembrane region" description="Helical" evidence="5">
    <location>
        <begin position="346"/>
        <end position="364"/>
    </location>
</feature>
<evidence type="ECO:0000256" key="3">
    <source>
        <dbReference type="ARBA" id="ARBA00022801"/>
    </source>
</evidence>
<dbReference type="InterPro" id="IPR023214">
    <property type="entry name" value="HAD_sf"/>
</dbReference>
<dbReference type="PANTHER" id="PTHR43344:SF15">
    <property type="entry name" value="PHOSPHOSERINE PHOSPHATASE SERB1"/>
    <property type="match status" value="1"/>
</dbReference>
<dbReference type="InterPro" id="IPR050582">
    <property type="entry name" value="HAD-like_SerB"/>
</dbReference>
<keyword evidence="2" id="KW-0479">Metal-binding</keyword>
<dbReference type="InterPro" id="IPR036412">
    <property type="entry name" value="HAD-like_sf"/>
</dbReference>
<reference evidence="6" key="2">
    <citation type="submission" date="2024-05" db="EMBL/GenBank/DDBJ databases">
        <authorList>
            <person name="Wolfe A."/>
        </authorList>
    </citation>
    <scope>NUCLEOTIDE SEQUENCE</scope>
    <source>
        <strain evidence="6">UMB1064</strain>
    </source>
</reference>
<dbReference type="AlphaFoldDB" id="A0AAW9SWZ3"/>
<dbReference type="GO" id="GO:0046872">
    <property type="term" value="F:metal ion binding"/>
    <property type="evidence" value="ECO:0007669"/>
    <property type="project" value="UniProtKB-KW"/>
</dbReference>
<dbReference type="Gene3D" id="3.40.50.1000">
    <property type="entry name" value="HAD superfamily/HAD-like"/>
    <property type="match status" value="1"/>
</dbReference>
<dbReference type="Pfam" id="PF12710">
    <property type="entry name" value="HAD"/>
    <property type="match status" value="1"/>
</dbReference>
<accession>A0AAW9SWZ3</accession>
<keyword evidence="5" id="KW-1133">Transmembrane helix</keyword>
<dbReference type="FunFam" id="3.40.50.1000:FF:000025">
    <property type="entry name" value="HAD hydrolase, family IB"/>
    <property type="match status" value="1"/>
</dbReference>
<name>A0AAW9SWZ3_CORAY</name>
<gene>
    <name evidence="6" type="ORF">QP460_010465</name>
</gene>
<sequence length="374" mass="40039">MSVAYTVERDFRTVSEFSAVNRSPFPIDMLGDLASSQGNVRNFLEQVVLAPLNDEAQEEAGAAAAANALEALGEVYDVGGEELATGFRSVAGAEDAAGGARVLSQPIPGVERDQGAAAFFDVDNTLVQGASIFLFAMGLVERGFIKKRDLAGMIWKQLKFRISGAENAADVAKAREQALEFFAGHDVNEMVKLGEEIFEEKISDRVYQGTRDLAELHIQAGQEVWLVTATPVQLAQVIAKHIGLTGALGTVAEVKDGKFTGRLVGDILHGPGKKHAVAALAASSGLDMSRCTAYSDSANDIPMLSMVGTAVAINPDRKLRNYAQKMGWTIYDYRHFRSVTFATMRWLSIGALLAGVVGGAGLVGKRLWDANKES</sequence>
<evidence type="ECO:0000256" key="5">
    <source>
        <dbReference type="SAM" id="Phobius"/>
    </source>
</evidence>
<dbReference type="Gene3D" id="1.20.1440.100">
    <property type="entry name" value="SG protein - dephosphorylation function"/>
    <property type="match status" value="1"/>
</dbReference>
<reference evidence="6" key="1">
    <citation type="submission" date="2023-05" db="EMBL/GenBank/DDBJ databases">
        <authorList>
            <person name="Du J."/>
        </authorList>
    </citation>
    <scope>NUCLEOTIDE SEQUENCE</scope>
    <source>
        <strain evidence="6">UMB1064</strain>
    </source>
</reference>
<evidence type="ECO:0000256" key="4">
    <source>
        <dbReference type="ARBA" id="ARBA00022842"/>
    </source>
</evidence>
<feature type="non-terminal residue" evidence="6">
    <location>
        <position position="1"/>
    </location>
</feature>
<keyword evidence="3 6" id="KW-0378">Hydrolase</keyword>
<organism evidence="6 7">
    <name type="scientific">Corynebacterium amycolatum</name>
    <dbReference type="NCBI Taxonomy" id="43765"/>
    <lineage>
        <taxon>Bacteria</taxon>
        <taxon>Bacillati</taxon>
        <taxon>Actinomycetota</taxon>
        <taxon>Actinomycetes</taxon>
        <taxon>Mycobacteriales</taxon>
        <taxon>Corynebacteriaceae</taxon>
        <taxon>Corynebacterium</taxon>
    </lineage>
</organism>
<protein>
    <submittedName>
        <fullName evidence="6">HAD-IB family hydrolase</fullName>
    </submittedName>
</protein>
<evidence type="ECO:0000313" key="6">
    <source>
        <dbReference type="EMBL" id="MEO3718004.1"/>
    </source>
</evidence>
<dbReference type="InterPro" id="IPR006385">
    <property type="entry name" value="HAD_hydro_SerB1"/>
</dbReference>
<dbReference type="GO" id="GO:0016787">
    <property type="term" value="F:hydrolase activity"/>
    <property type="evidence" value="ECO:0007669"/>
    <property type="project" value="UniProtKB-KW"/>
</dbReference>
<keyword evidence="4" id="KW-0460">Magnesium</keyword>
<proteinExistence type="inferred from homology"/>
<keyword evidence="5" id="KW-0472">Membrane</keyword>
<comment type="caution">
    <text evidence="6">The sequence shown here is derived from an EMBL/GenBank/DDBJ whole genome shotgun (WGS) entry which is preliminary data.</text>
</comment>
<dbReference type="Proteomes" id="UP001223646">
    <property type="component" value="Unassembled WGS sequence"/>
</dbReference>
<dbReference type="EMBL" id="JASOOY020000034">
    <property type="protein sequence ID" value="MEO3718004.1"/>
    <property type="molecule type" value="Genomic_DNA"/>
</dbReference>
<dbReference type="RefSeq" id="WP_284826908.1">
    <property type="nucleotide sequence ID" value="NZ_JASOOY020000034.1"/>
</dbReference>